<accession>A0A0E9XVK8</accession>
<dbReference type="EMBL" id="GBXM01001863">
    <property type="protein sequence ID" value="JAI06715.1"/>
    <property type="molecule type" value="Transcribed_RNA"/>
</dbReference>
<reference evidence="1" key="1">
    <citation type="submission" date="2014-11" db="EMBL/GenBank/DDBJ databases">
        <authorList>
            <person name="Amaro Gonzalez C."/>
        </authorList>
    </citation>
    <scope>NUCLEOTIDE SEQUENCE</scope>
</reference>
<sequence length="13" mass="1434">MASWKISLGCKPL</sequence>
<evidence type="ECO:0000313" key="1">
    <source>
        <dbReference type="EMBL" id="JAI06715.1"/>
    </source>
</evidence>
<name>A0A0E9XVK8_ANGAN</name>
<proteinExistence type="predicted"/>
<organism evidence="1">
    <name type="scientific">Anguilla anguilla</name>
    <name type="common">European freshwater eel</name>
    <name type="synonym">Muraena anguilla</name>
    <dbReference type="NCBI Taxonomy" id="7936"/>
    <lineage>
        <taxon>Eukaryota</taxon>
        <taxon>Metazoa</taxon>
        <taxon>Chordata</taxon>
        <taxon>Craniata</taxon>
        <taxon>Vertebrata</taxon>
        <taxon>Euteleostomi</taxon>
        <taxon>Actinopterygii</taxon>
        <taxon>Neopterygii</taxon>
        <taxon>Teleostei</taxon>
        <taxon>Anguilliformes</taxon>
        <taxon>Anguillidae</taxon>
        <taxon>Anguilla</taxon>
    </lineage>
</organism>
<reference evidence="1" key="2">
    <citation type="journal article" date="2015" name="Fish Shellfish Immunol.">
        <title>Early steps in the European eel (Anguilla anguilla)-Vibrio vulnificus interaction in the gills: Role of the RtxA13 toxin.</title>
        <authorList>
            <person name="Callol A."/>
            <person name="Pajuelo D."/>
            <person name="Ebbesson L."/>
            <person name="Teles M."/>
            <person name="MacKenzie S."/>
            <person name="Amaro C."/>
        </authorList>
    </citation>
    <scope>NUCLEOTIDE SEQUENCE</scope>
</reference>
<protein>
    <submittedName>
        <fullName evidence="1">Uncharacterized protein</fullName>
    </submittedName>
</protein>